<dbReference type="Proteomes" id="UP000094043">
    <property type="component" value="Chromosome 2"/>
</dbReference>
<dbReference type="KEGG" id="cdep:91085721"/>
<organism evidence="1 2">
    <name type="scientific">Cryptococcus depauperatus CBS 7841</name>
    <dbReference type="NCBI Taxonomy" id="1295531"/>
    <lineage>
        <taxon>Eukaryota</taxon>
        <taxon>Fungi</taxon>
        <taxon>Dikarya</taxon>
        <taxon>Basidiomycota</taxon>
        <taxon>Agaricomycotina</taxon>
        <taxon>Tremellomycetes</taxon>
        <taxon>Tremellales</taxon>
        <taxon>Cryptococcaceae</taxon>
        <taxon>Cryptococcus</taxon>
    </lineage>
</organism>
<name>A0A1E3IVE1_9TREE</name>
<gene>
    <name evidence="1" type="ORF">L203_101508</name>
</gene>
<keyword evidence="2" id="KW-1185">Reference proteome</keyword>
<evidence type="ECO:0000313" key="2">
    <source>
        <dbReference type="Proteomes" id="UP000094043"/>
    </source>
</evidence>
<proteinExistence type="predicted"/>
<reference evidence="1" key="2">
    <citation type="journal article" date="2022" name="Elife">
        <title>Obligate sexual reproduction of a homothallic fungus closely related to the Cryptococcus pathogenic species complex.</title>
        <authorList>
            <person name="Passer A.R."/>
            <person name="Clancey S.A."/>
            <person name="Shea T."/>
            <person name="David-Palma M."/>
            <person name="Averette A.F."/>
            <person name="Boekhout T."/>
            <person name="Porcel B.M."/>
            <person name="Nowrousian M."/>
            <person name="Cuomo C.A."/>
            <person name="Sun S."/>
            <person name="Heitman J."/>
            <person name="Coelho M.A."/>
        </authorList>
    </citation>
    <scope>NUCLEOTIDE SEQUENCE</scope>
    <source>
        <strain evidence="1">CBS 7841</strain>
    </source>
</reference>
<dbReference type="InterPro" id="IPR023473">
    <property type="entry name" value="AMMECR1"/>
</dbReference>
<dbReference type="InterPro" id="IPR002733">
    <property type="entry name" value="AMMECR1_domain"/>
</dbReference>
<dbReference type="SUPFAM" id="SSF143447">
    <property type="entry name" value="AMMECR1-like"/>
    <property type="match status" value="1"/>
</dbReference>
<reference evidence="1" key="3">
    <citation type="submission" date="2024-01" db="EMBL/GenBank/DDBJ databases">
        <authorList>
            <person name="Coelho M.A."/>
            <person name="David-Palma M."/>
            <person name="Shea T."/>
            <person name="Sun S."/>
            <person name="Cuomo C.A."/>
            <person name="Heitman J."/>
        </authorList>
    </citation>
    <scope>NUCLEOTIDE SEQUENCE</scope>
    <source>
        <strain evidence="1">CBS 7841</strain>
    </source>
</reference>
<dbReference type="GeneID" id="91085721"/>
<dbReference type="Pfam" id="PF01871">
    <property type="entry name" value="AMMECR1"/>
    <property type="match status" value="1"/>
</dbReference>
<accession>A0A1E3IVE1</accession>
<dbReference type="InterPro" id="IPR036071">
    <property type="entry name" value="AMMECR1_dom_sf"/>
</dbReference>
<protein>
    <submittedName>
        <fullName evidence="1">Uncharacterized protein</fullName>
    </submittedName>
</protein>
<evidence type="ECO:0000313" key="1">
    <source>
        <dbReference type="EMBL" id="WVN86345.1"/>
    </source>
</evidence>
<dbReference type="EMBL" id="CP143785">
    <property type="protein sequence ID" value="WVN86345.1"/>
    <property type="molecule type" value="Genomic_DNA"/>
</dbReference>
<dbReference type="PANTHER" id="PTHR13016">
    <property type="entry name" value="AMMECR1 HOMOLOG"/>
    <property type="match status" value="1"/>
</dbReference>
<dbReference type="NCBIfam" id="TIGR00296">
    <property type="entry name" value="TIGR00296 family protein"/>
    <property type="match status" value="1"/>
</dbReference>
<reference evidence="1" key="1">
    <citation type="submission" date="2016-06" db="EMBL/GenBank/DDBJ databases">
        <authorList>
            <person name="Cuomo C."/>
            <person name="Litvintseva A."/>
            <person name="Heitman J."/>
            <person name="Chen Y."/>
            <person name="Sun S."/>
            <person name="Springer D."/>
            <person name="Dromer F."/>
            <person name="Young S."/>
            <person name="Zeng Q."/>
            <person name="Chapman S."/>
            <person name="Gujja S."/>
            <person name="Saif S."/>
            <person name="Birren B."/>
        </authorList>
    </citation>
    <scope>NUCLEOTIDE SEQUENCE</scope>
    <source>
        <strain evidence="1">CBS 7841</strain>
    </source>
</reference>
<dbReference type="PANTHER" id="PTHR13016:SF0">
    <property type="entry name" value="AMME SYNDROME CANDIDATE GENE 1 PROTEIN"/>
    <property type="match status" value="1"/>
</dbReference>
<dbReference type="InterPro" id="IPR027485">
    <property type="entry name" value="AMMECR1_N"/>
</dbReference>
<dbReference type="VEuPathDB" id="FungiDB:L203_01130"/>
<dbReference type="AlphaFoldDB" id="A0A1E3IVE1"/>
<dbReference type="PROSITE" id="PS51112">
    <property type="entry name" value="AMMECR1"/>
    <property type="match status" value="1"/>
</dbReference>
<dbReference type="RefSeq" id="XP_066067045.1">
    <property type="nucleotide sequence ID" value="XM_066210948.1"/>
</dbReference>
<dbReference type="Gene3D" id="3.30.700.20">
    <property type="entry name" value="Hypothetical protein ph0010, domain 1"/>
    <property type="match status" value="1"/>
</dbReference>
<dbReference type="OrthoDB" id="24630at2759"/>
<sequence>MSLAIPPTPALSTSTTPLNGPSSEVATPQTEVICTQLHPLWCIDVLVSHFEGRKLVTPPFSNVNDRYALFVSWHTIKPGRKHRLRGCIGNFSPMKLSEGLKEYALASAFKDHRFSPIRASELPSMSCEVSLLTPLIPISDPLDWTPGIHGIHITFPHPSGHSQVYSATYLPHVCPEQGWTREETVLSAISKAGFRGKVVVGDKVWQSLKVKIYGSVKEPVTWQDYVEWKEMRREPIVITKN</sequence>